<gene>
    <name evidence="3" type="ORF">C8Q69DRAFT_8282</name>
</gene>
<feature type="chain" id="PRO_5019184522" evidence="2">
    <location>
        <begin position="20"/>
        <end position="331"/>
    </location>
</feature>
<evidence type="ECO:0000313" key="4">
    <source>
        <dbReference type="Proteomes" id="UP000283841"/>
    </source>
</evidence>
<feature type="transmembrane region" description="Helical" evidence="1">
    <location>
        <begin position="246"/>
        <end position="269"/>
    </location>
</feature>
<dbReference type="RefSeq" id="XP_028488657.1">
    <property type="nucleotide sequence ID" value="XM_028634079.1"/>
</dbReference>
<dbReference type="AlphaFoldDB" id="A0A443I4M9"/>
<keyword evidence="4" id="KW-1185">Reference proteome</keyword>
<keyword evidence="1" id="KW-0472">Membrane</keyword>
<organism evidence="3 4">
    <name type="scientific">Byssochlamys spectabilis</name>
    <name type="common">Paecilomyces variotii</name>
    <dbReference type="NCBI Taxonomy" id="264951"/>
    <lineage>
        <taxon>Eukaryota</taxon>
        <taxon>Fungi</taxon>
        <taxon>Dikarya</taxon>
        <taxon>Ascomycota</taxon>
        <taxon>Pezizomycotina</taxon>
        <taxon>Eurotiomycetes</taxon>
        <taxon>Eurotiomycetidae</taxon>
        <taxon>Eurotiales</taxon>
        <taxon>Thermoascaceae</taxon>
        <taxon>Paecilomyces</taxon>
    </lineage>
</organism>
<dbReference type="GeneID" id="39603356"/>
<dbReference type="VEuPathDB" id="FungiDB:C8Q69DRAFT_8282"/>
<keyword evidence="2" id="KW-0732">Signal</keyword>
<evidence type="ECO:0000256" key="1">
    <source>
        <dbReference type="SAM" id="Phobius"/>
    </source>
</evidence>
<evidence type="ECO:0000256" key="2">
    <source>
        <dbReference type="SAM" id="SignalP"/>
    </source>
</evidence>
<dbReference type="Proteomes" id="UP000283841">
    <property type="component" value="Unassembled WGS sequence"/>
</dbReference>
<feature type="signal peptide" evidence="2">
    <location>
        <begin position="1"/>
        <end position="19"/>
    </location>
</feature>
<comment type="caution">
    <text evidence="3">The sequence shown here is derived from an EMBL/GenBank/DDBJ whole genome shotgun (WGS) entry which is preliminary data.</text>
</comment>
<sequence>MKSFAISCLLFYSLPLSLGAPISHGEFVHTRHTTKDDSISPSLNQQHAALTGLWNARTLDKLGKRDGRGGYATVQSFVSSWQKLVAGYPADYEHGIGHMEAVHVLMDYFLYGKRISQNEHQRQPSLTVETPLPTTELMRLSAEHERAKPPPLPSAPTIVPLWMEALQQAEKGGDEGTAGISQPTATVDGLSRPSHGYFVKKKGLANVSKATMPTITRDQLNDAVSTFTSNVSLDYSILLRRFGPEITVLSVFILVPIAVLIVEAIEVVWRRWSPERFPRRGRGRIRLVGEERRLQAWSDWEREKALSEKSQCWWKRSRRNIGRKHAFNSSK</sequence>
<dbReference type="EMBL" id="RCNU01000001">
    <property type="protein sequence ID" value="RWQ99012.1"/>
    <property type="molecule type" value="Genomic_DNA"/>
</dbReference>
<keyword evidence="1" id="KW-1133">Transmembrane helix</keyword>
<proteinExistence type="predicted"/>
<evidence type="ECO:0000313" key="3">
    <source>
        <dbReference type="EMBL" id="RWQ99012.1"/>
    </source>
</evidence>
<keyword evidence="1" id="KW-0812">Transmembrane</keyword>
<accession>A0A443I4M9</accession>
<reference evidence="3 4" key="1">
    <citation type="journal article" date="2018" name="Front. Microbiol.">
        <title>Genomic and genetic insights into a cosmopolitan fungus, Paecilomyces variotii (Eurotiales).</title>
        <authorList>
            <person name="Urquhart A.S."/>
            <person name="Mondo S.J."/>
            <person name="Makela M.R."/>
            <person name="Hane J.K."/>
            <person name="Wiebenga A."/>
            <person name="He G."/>
            <person name="Mihaltcheva S."/>
            <person name="Pangilinan J."/>
            <person name="Lipzen A."/>
            <person name="Barry K."/>
            <person name="de Vries R.P."/>
            <person name="Grigoriev I.V."/>
            <person name="Idnurm A."/>
        </authorList>
    </citation>
    <scope>NUCLEOTIDE SEQUENCE [LARGE SCALE GENOMIC DNA]</scope>
    <source>
        <strain evidence="3 4">CBS 101075</strain>
    </source>
</reference>
<protein>
    <submittedName>
        <fullName evidence="3">Uncharacterized protein</fullName>
    </submittedName>
</protein>
<name>A0A443I4M9_BYSSP</name>